<evidence type="ECO:0008006" key="2">
    <source>
        <dbReference type="Google" id="ProtNLM"/>
    </source>
</evidence>
<dbReference type="Gene3D" id="1.10.3790.10">
    <property type="entry name" value="NinB"/>
    <property type="match status" value="1"/>
</dbReference>
<dbReference type="SUPFAM" id="SSF103370">
    <property type="entry name" value="NinB"/>
    <property type="match status" value="1"/>
</dbReference>
<name>A0A679J986_VARPD</name>
<dbReference type="AlphaFoldDB" id="A0A679J986"/>
<organism evidence="1">
    <name type="scientific">Variovorax paradoxus</name>
    <dbReference type="NCBI Taxonomy" id="34073"/>
    <lineage>
        <taxon>Bacteria</taxon>
        <taxon>Pseudomonadati</taxon>
        <taxon>Pseudomonadota</taxon>
        <taxon>Betaproteobacteria</taxon>
        <taxon>Burkholderiales</taxon>
        <taxon>Comamonadaceae</taxon>
        <taxon>Variovorax</taxon>
    </lineage>
</organism>
<reference evidence="1" key="1">
    <citation type="submission" date="2019-12" db="EMBL/GenBank/DDBJ databases">
        <authorList>
            <person name="Cremers G."/>
        </authorList>
    </citation>
    <scope>NUCLEOTIDE SEQUENCE</scope>
    <source>
        <strain evidence="1">Vvax</strain>
    </source>
</reference>
<dbReference type="InterPro" id="IPR036619">
    <property type="entry name" value="NinB_sf"/>
</dbReference>
<evidence type="ECO:0000313" key="1">
    <source>
        <dbReference type="EMBL" id="CAA2107678.1"/>
    </source>
</evidence>
<sequence>MTAVALINPQQAHSAMSAMFRDTIKPGTMAGHRYRLVLKEETRRDGQNAHFHAIIADIAKQDQLHGKKLDAESWKRLLIDAFKHETRDDPALSSEWEKFGELKLLPALNHAGFVAVGEQSRTFTVRLAAAFIEWLNAYAVERGITLHTPKSWGEAP</sequence>
<accession>A0A679J986</accession>
<proteinExistence type="predicted"/>
<dbReference type="Pfam" id="PF05772">
    <property type="entry name" value="NinB"/>
    <property type="match status" value="1"/>
</dbReference>
<protein>
    <recommendedName>
        <fullName evidence="2">NinB family protein</fullName>
    </recommendedName>
</protein>
<dbReference type="RefSeq" id="WP_339091896.1">
    <property type="nucleotide sequence ID" value="NZ_LR743507.1"/>
</dbReference>
<gene>
    <name evidence="1" type="ORF">VVAX_04355</name>
</gene>
<dbReference type="EMBL" id="LR743507">
    <property type="protein sequence ID" value="CAA2107678.1"/>
    <property type="molecule type" value="Genomic_DNA"/>
</dbReference>
<dbReference type="InterPro" id="IPR008711">
    <property type="entry name" value="Recombinase_NinB"/>
</dbReference>